<dbReference type="PANTHER" id="PTHR30158">
    <property type="entry name" value="ACRA/E-RELATED COMPONENT OF DRUG EFFLUX TRANSPORTER"/>
    <property type="match status" value="1"/>
</dbReference>
<comment type="similarity">
    <text evidence="2">Belongs to the membrane fusion protein (MFP) (TC 8.A.1) family.</text>
</comment>
<dbReference type="InterPro" id="IPR006143">
    <property type="entry name" value="RND_pump_MFP"/>
</dbReference>
<dbReference type="SUPFAM" id="SSF111369">
    <property type="entry name" value="HlyD-like secretion proteins"/>
    <property type="match status" value="1"/>
</dbReference>
<evidence type="ECO:0000256" key="3">
    <source>
        <dbReference type="ARBA" id="ARBA00022448"/>
    </source>
</evidence>
<feature type="domain" description="Multidrug resistance protein MdtA-like barrel-sandwich hybrid" evidence="6">
    <location>
        <begin position="15"/>
        <end position="143"/>
    </location>
</feature>
<dbReference type="NCBIfam" id="TIGR01730">
    <property type="entry name" value="RND_mfp"/>
    <property type="match status" value="1"/>
</dbReference>
<dbReference type="Pfam" id="PF25917">
    <property type="entry name" value="BSH_RND"/>
    <property type="match status" value="1"/>
</dbReference>
<dbReference type="AlphaFoldDB" id="A0AA37R730"/>
<dbReference type="GO" id="GO:0046677">
    <property type="term" value="P:response to antibiotic"/>
    <property type="evidence" value="ECO:0007669"/>
    <property type="project" value="TreeGrafter"/>
</dbReference>
<dbReference type="InterPro" id="IPR058627">
    <property type="entry name" value="MdtA-like_C"/>
</dbReference>
<organism evidence="9 10">
    <name type="scientific">Pseudomonas putida</name>
    <name type="common">Arthrobacter siderocapsulatus</name>
    <dbReference type="NCBI Taxonomy" id="303"/>
    <lineage>
        <taxon>Bacteria</taxon>
        <taxon>Pseudomonadati</taxon>
        <taxon>Pseudomonadota</taxon>
        <taxon>Gammaproteobacteria</taxon>
        <taxon>Pseudomonadales</taxon>
        <taxon>Pseudomonadaceae</taxon>
        <taxon>Pseudomonas</taxon>
    </lineage>
</organism>
<keyword evidence="3" id="KW-0813">Transport</keyword>
<dbReference type="Pfam" id="PF25967">
    <property type="entry name" value="RND-MFP_C"/>
    <property type="match status" value="1"/>
</dbReference>
<dbReference type="PANTHER" id="PTHR30158:SF3">
    <property type="entry name" value="MULTIDRUG EFFLUX PUMP SUBUNIT ACRA-RELATED"/>
    <property type="match status" value="1"/>
</dbReference>
<dbReference type="InterPro" id="IPR058624">
    <property type="entry name" value="MdtA-like_HH"/>
</dbReference>
<evidence type="ECO:0000259" key="6">
    <source>
        <dbReference type="Pfam" id="PF25917"/>
    </source>
</evidence>
<dbReference type="InterPro" id="IPR058625">
    <property type="entry name" value="MdtA-like_BSH"/>
</dbReference>
<sequence>MTLSTDLPGRTSAFRVAEVRPQVDGILQQRFFVEGSEVKKGQQLYQIDPRTYLAQQARAEANLHSARNLADRYERLLKARAVSQQQYDDAVAGWRQAEADKRVADINVQYTKVLSPVTGRIGRSAVTEGALVTEGQTSALATVNQLDPIYVDVTQPITRILALKRALKAGDLKNSGTDQAEVSLTLDDGSAYPLTGSLKFSEVSVDQGTGSVTLRAVFPNPERALLPGMFVHAQVKEGVRDKALLVPQQAVVRDSRGVATAWVITSDNHVEQRDLETVRTVGNAWLVDSGVQPGERVITEGLQFVQPDSVVEAEPASNVQLNTALTAN</sequence>
<evidence type="ECO:0000259" key="8">
    <source>
        <dbReference type="Pfam" id="PF25967"/>
    </source>
</evidence>
<dbReference type="GO" id="GO:0022857">
    <property type="term" value="F:transmembrane transporter activity"/>
    <property type="evidence" value="ECO:0007669"/>
    <property type="project" value="InterPro"/>
</dbReference>
<feature type="domain" description="Multidrug resistance protein MdtA-like C-terminal permuted SH3" evidence="8">
    <location>
        <begin position="243"/>
        <end position="303"/>
    </location>
</feature>
<evidence type="ECO:0000256" key="4">
    <source>
        <dbReference type="ARBA" id="ARBA00023054"/>
    </source>
</evidence>
<dbReference type="Gene3D" id="2.40.30.170">
    <property type="match status" value="1"/>
</dbReference>
<dbReference type="InterPro" id="IPR058626">
    <property type="entry name" value="MdtA-like_b-barrel"/>
</dbReference>
<dbReference type="FunFam" id="2.40.420.20:FF:000001">
    <property type="entry name" value="Efflux RND transporter periplasmic adaptor subunit"/>
    <property type="match status" value="1"/>
</dbReference>
<name>A0AA37R730_PSEPU</name>
<accession>A0AA37R730</accession>
<dbReference type="Proteomes" id="UP001161257">
    <property type="component" value="Unassembled WGS sequence"/>
</dbReference>
<evidence type="ECO:0000313" key="9">
    <source>
        <dbReference type="EMBL" id="GLO35532.1"/>
    </source>
</evidence>
<feature type="domain" description="Multidrug resistance protein MdtA-like beta-barrel" evidence="7">
    <location>
        <begin position="148"/>
        <end position="238"/>
    </location>
</feature>
<reference evidence="9" key="1">
    <citation type="submission" date="2023-01" db="EMBL/GenBank/DDBJ databases">
        <title>Whole-genome sequence of Pseudomonas putida NBRC 14671.</title>
        <authorList>
            <person name="Morohoshi T."/>
            <person name="Someya N."/>
        </authorList>
    </citation>
    <scope>NUCLEOTIDE SEQUENCE</scope>
    <source>
        <strain evidence="9">NBRC 14671</strain>
    </source>
</reference>
<evidence type="ECO:0000259" key="5">
    <source>
        <dbReference type="Pfam" id="PF25876"/>
    </source>
</evidence>
<comment type="caution">
    <text evidence="9">The sequence shown here is derived from an EMBL/GenBank/DDBJ whole genome shotgun (WGS) entry which is preliminary data.</text>
</comment>
<feature type="domain" description="Multidrug resistance protein MdtA-like alpha-helical hairpin" evidence="5">
    <location>
        <begin position="51"/>
        <end position="104"/>
    </location>
</feature>
<gene>
    <name evidence="9" type="primary">mexA</name>
    <name evidence="9" type="ORF">PPUN14671_23650</name>
</gene>
<proteinExistence type="inferred from homology"/>
<dbReference type="Pfam" id="PF25944">
    <property type="entry name" value="Beta-barrel_RND"/>
    <property type="match status" value="1"/>
</dbReference>
<dbReference type="Gene3D" id="2.40.420.20">
    <property type="match status" value="1"/>
</dbReference>
<dbReference type="Pfam" id="PF25876">
    <property type="entry name" value="HH_MFP_RND"/>
    <property type="match status" value="1"/>
</dbReference>
<evidence type="ECO:0000259" key="7">
    <source>
        <dbReference type="Pfam" id="PF25944"/>
    </source>
</evidence>
<dbReference type="EMBL" id="BSKJ01000004">
    <property type="protein sequence ID" value="GLO35532.1"/>
    <property type="molecule type" value="Genomic_DNA"/>
</dbReference>
<dbReference type="GO" id="GO:0005886">
    <property type="term" value="C:plasma membrane"/>
    <property type="evidence" value="ECO:0007669"/>
    <property type="project" value="UniProtKB-SubCell"/>
</dbReference>
<dbReference type="Gene3D" id="2.40.50.100">
    <property type="match status" value="1"/>
</dbReference>
<protein>
    <submittedName>
        <fullName evidence="9">Multidrug resistance protein MexA</fullName>
    </submittedName>
</protein>
<keyword evidence="4" id="KW-0175">Coiled coil</keyword>
<evidence type="ECO:0000256" key="1">
    <source>
        <dbReference type="ARBA" id="ARBA00004519"/>
    </source>
</evidence>
<dbReference type="Gene3D" id="1.10.287.470">
    <property type="entry name" value="Helix hairpin bin"/>
    <property type="match status" value="1"/>
</dbReference>
<evidence type="ECO:0000313" key="10">
    <source>
        <dbReference type="Proteomes" id="UP001161257"/>
    </source>
</evidence>
<evidence type="ECO:0000256" key="2">
    <source>
        <dbReference type="ARBA" id="ARBA00009477"/>
    </source>
</evidence>
<comment type="subcellular location">
    <subcellularLocation>
        <location evidence="1">Cell inner membrane</location>
        <topology evidence="1">Lipid-anchor</topology>
    </subcellularLocation>
</comment>